<gene>
    <name evidence="2" type="ORF">roselon_03099</name>
</gene>
<dbReference type="InterPro" id="IPR010412">
    <property type="entry name" value="DUF1007"/>
</dbReference>
<dbReference type="RefSeq" id="WP_025313037.1">
    <property type="nucleotide sequence ID" value="NZ_CP004372.1"/>
</dbReference>
<dbReference type="STRING" id="1294273.roselon_03099"/>
<dbReference type="AlphaFoldDB" id="W8SS64"/>
<dbReference type="Proteomes" id="UP000019593">
    <property type="component" value="Chromosome"/>
</dbReference>
<dbReference type="PATRIC" id="fig|1294273.3.peg.3060"/>
<dbReference type="Pfam" id="PF06226">
    <property type="entry name" value="DUF1007"/>
    <property type="match status" value="1"/>
</dbReference>
<feature type="chain" id="PRO_5004913032" description="Polyphosphate kinase" evidence="1">
    <location>
        <begin position="29"/>
        <end position="228"/>
    </location>
</feature>
<keyword evidence="3" id="KW-1185">Reference proteome</keyword>
<evidence type="ECO:0008006" key="4">
    <source>
        <dbReference type="Google" id="ProtNLM"/>
    </source>
</evidence>
<feature type="signal peptide" evidence="1">
    <location>
        <begin position="1"/>
        <end position="28"/>
    </location>
</feature>
<protein>
    <recommendedName>
        <fullName evidence="4">Polyphosphate kinase</fullName>
    </recommendedName>
</protein>
<dbReference type="KEGG" id="red:roselon_03099"/>
<name>W8SS64_9RHOB</name>
<sequence length="228" mass="24061">MAFAVFHHPRALALCALIGIGGAGSAAAHPHVFIDAGLTLFHDAAGRVAEVEVTWRYDELYTLILLQDLDLDPDFDGDLTEDEIAQTLGFDLNWNSGFEGGLELSRGDVALRIGPPRPQALTLLPEGRLETVHRREVTGDPGGDAALVAAIYDPAFYIAFEAILPTEVRAPTGGPAPCSVELLRADLDAAYAELETALAEIGGVVAAEDNFPAVGALFADRLVVACDG</sequence>
<dbReference type="HOGENOM" id="CLU_088941_0_2_5"/>
<proteinExistence type="predicted"/>
<evidence type="ECO:0000256" key="1">
    <source>
        <dbReference type="SAM" id="SignalP"/>
    </source>
</evidence>
<dbReference type="EMBL" id="CP004372">
    <property type="protein sequence ID" value="AHM05370.1"/>
    <property type="molecule type" value="Genomic_DNA"/>
</dbReference>
<evidence type="ECO:0000313" key="3">
    <source>
        <dbReference type="Proteomes" id="UP000019593"/>
    </source>
</evidence>
<organism evidence="2 3">
    <name type="scientific">Roseicyclus elongatus DSM 19469</name>
    <dbReference type="NCBI Taxonomy" id="1294273"/>
    <lineage>
        <taxon>Bacteria</taxon>
        <taxon>Pseudomonadati</taxon>
        <taxon>Pseudomonadota</taxon>
        <taxon>Alphaproteobacteria</taxon>
        <taxon>Rhodobacterales</taxon>
        <taxon>Roseobacteraceae</taxon>
        <taxon>Roseicyclus</taxon>
    </lineage>
</organism>
<reference evidence="2 3" key="1">
    <citation type="submission" date="2013-03" db="EMBL/GenBank/DDBJ databases">
        <authorList>
            <person name="Fiebig A."/>
            <person name="Goeker M."/>
            <person name="Klenk H.-P.P."/>
        </authorList>
    </citation>
    <scope>NUCLEOTIDE SEQUENCE [LARGE SCALE GENOMIC DNA]</scope>
    <source>
        <strain evidence="3">DSM 19469</strain>
    </source>
</reference>
<dbReference type="eggNOG" id="COG3683">
    <property type="taxonomic scope" value="Bacteria"/>
</dbReference>
<accession>W8SS64</accession>
<evidence type="ECO:0000313" key="2">
    <source>
        <dbReference type="EMBL" id="AHM05370.1"/>
    </source>
</evidence>
<dbReference type="OrthoDB" id="1679673at2"/>
<keyword evidence="1" id="KW-0732">Signal</keyword>